<dbReference type="EMBL" id="JAKWBL010000004">
    <property type="protein sequence ID" value="MCH5600255.1"/>
    <property type="molecule type" value="Genomic_DNA"/>
</dbReference>
<feature type="domain" description="Outer membrane protein beta-barrel" evidence="2">
    <location>
        <begin position="160"/>
        <end position="304"/>
    </location>
</feature>
<dbReference type="RefSeq" id="WP_240832261.1">
    <property type="nucleotide sequence ID" value="NZ_JAKWBL010000004.1"/>
</dbReference>
<comment type="caution">
    <text evidence="3">The sequence shown here is derived from an EMBL/GenBank/DDBJ whole genome shotgun (WGS) entry which is preliminary data.</text>
</comment>
<feature type="region of interest" description="Disordered" evidence="1">
    <location>
        <begin position="312"/>
        <end position="349"/>
    </location>
</feature>
<dbReference type="Pfam" id="PF14905">
    <property type="entry name" value="OMP_b-brl_3"/>
    <property type="match status" value="2"/>
</dbReference>
<evidence type="ECO:0000259" key="2">
    <source>
        <dbReference type="Pfam" id="PF14905"/>
    </source>
</evidence>
<organism evidence="3 4">
    <name type="scientific">Niabella ginsengisoli</name>
    <dbReference type="NCBI Taxonomy" id="522298"/>
    <lineage>
        <taxon>Bacteria</taxon>
        <taxon>Pseudomonadati</taxon>
        <taxon>Bacteroidota</taxon>
        <taxon>Chitinophagia</taxon>
        <taxon>Chitinophagales</taxon>
        <taxon>Chitinophagaceae</taxon>
        <taxon>Niabella</taxon>
    </lineage>
</organism>
<reference evidence="3 4" key="1">
    <citation type="submission" date="2022-02" db="EMBL/GenBank/DDBJ databases">
        <authorList>
            <person name="Min J."/>
        </authorList>
    </citation>
    <scope>NUCLEOTIDE SEQUENCE [LARGE SCALE GENOMIC DNA]</scope>
    <source>
        <strain evidence="3 4">GR10-1</strain>
    </source>
</reference>
<evidence type="ECO:0000256" key="1">
    <source>
        <dbReference type="SAM" id="MobiDB-lite"/>
    </source>
</evidence>
<sequence length="349" mass="38974">MNSNFRLYYRARTDFPSIDQLQDVLDISNPLNVSGGNPLLKQEYTHFGSARYSFVNRKTGHSFFANFFGQMTNDYITNAVYYLNADSVIQNIELKEGSQFSKPINLNGYKQLNAFLTYSFPFNAIKSNLNLSGGFTYVDRPGSINNLITKTTNNALSGGIVWASNISEYVDFNLNYNANFNNAKSEYPDELVLQNLVRNSNTRYINQSAGVFLNLLSKNGWFMQNDVSNQTYSGLSEGFNTSYWLWNAAIGKKFLKNKAGELKLSVFDLLKQNQSVSRSIGANNTITDEQSRVLQQYFMLTFTYSLRNFGKGKASSSNNEGGEKREWRGGPPGGGMPGGSGRPGGGPMF</sequence>
<keyword evidence="4" id="KW-1185">Reference proteome</keyword>
<evidence type="ECO:0000313" key="3">
    <source>
        <dbReference type="EMBL" id="MCH5600255.1"/>
    </source>
</evidence>
<feature type="compositionally biased region" description="Gly residues" evidence="1">
    <location>
        <begin position="330"/>
        <end position="349"/>
    </location>
</feature>
<feature type="domain" description="Outer membrane protein beta-barrel" evidence="2">
    <location>
        <begin position="5"/>
        <end position="147"/>
    </location>
</feature>
<evidence type="ECO:0000313" key="4">
    <source>
        <dbReference type="Proteomes" id="UP001202248"/>
    </source>
</evidence>
<accession>A0ABS9SPG3</accession>
<dbReference type="InterPro" id="IPR041700">
    <property type="entry name" value="OMP_b-brl_3"/>
</dbReference>
<name>A0ABS9SPG3_9BACT</name>
<protein>
    <submittedName>
        <fullName evidence="3">Outer membrane beta-barrel family protein</fullName>
    </submittedName>
</protein>
<proteinExistence type="predicted"/>
<gene>
    <name evidence="3" type="ORF">MKP09_21195</name>
</gene>
<dbReference type="Proteomes" id="UP001202248">
    <property type="component" value="Unassembled WGS sequence"/>
</dbReference>